<feature type="transmembrane region" description="Helical" evidence="1">
    <location>
        <begin position="84"/>
        <end position="107"/>
    </location>
</feature>
<keyword evidence="3" id="KW-1185">Reference proteome</keyword>
<evidence type="ECO:0000313" key="2">
    <source>
        <dbReference type="EMBL" id="MFC4029311.1"/>
    </source>
</evidence>
<reference evidence="3" key="1">
    <citation type="journal article" date="2019" name="Int. J. Syst. Evol. Microbiol.">
        <title>The Global Catalogue of Microorganisms (GCM) 10K type strain sequencing project: providing services to taxonomists for standard genome sequencing and annotation.</title>
        <authorList>
            <consortium name="The Broad Institute Genomics Platform"/>
            <consortium name="The Broad Institute Genome Sequencing Center for Infectious Disease"/>
            <person name="Wu L."/>
            <person name="Ma J."/>
        </authorList>
    </citation>
    <scope>NUCLEOTIDE SEQUENCE [LARGE SCALE GENOMIC DNA]</scope>
    <source>
        <strain evidence="3">CECT 9128</strain>
    </source>
</reference>
<keyword evidence="1" id="KW-1133">Transmembrane helix</keyword>
<evidence type="ECO:0000313" key="3">
    <source>
        <dbReference type="Proteomes" id="UP001595793"/>
    </source>
</evidence>
<evidence type="ECO:0000256" key="1">
    <source>
        <dbReference type="SAM" id="Phobius"/>
    </source>
</evidence>
<feature type="transmembrane region" description="Helical" evidence="1">
    <location>
        <begin position="119"/>
        <end position="136"/>
    </location>
</feature>
<protein>
    <submittedName>
        <fullName evidence="2">Uncharacterized protein</fullName>
    </submittedName>
</protein>
<keyword evidence="1" id="KW-0812">Transmembrane</keyword>
<gene>
    <name evidence="2" type="ORF">ACFOS1_17970</name>
</gene>
<accession>A0ABV8HG23</accession>
<feature type="transmembrane region" description="Helical" evidence="1">
    <location>
        <begin position="12"/>
        <end position="31"/>
    </location>
</feature>
<sequence>MNFKTTFHYISYLQYPLMIIALYFAFSPYFLELEKLKVNPDLIFQNLNNVLIFMGLAVSFSSLQDTTKTQNKISRKIYESPRKGKTFIILLCLIIISILISGLIGYFNSVDGILKDLSVGLIILSLGMFGFLKAVIEMFENHRKDKNITVDNLVNN</sequence>
<keyword evidence="1" id="KW-0472">Membrane</keyword>
<proteinExistence type="predicted"/>
<dbReference type="RefSeq" id="WP_290230820.1">
    <property type="nucleotide sequence ID" value="NZ_JAUFPZ010000002.1"/>
</dbReference>
<dbReference type="Proteomes" id="UP001595793">
    <property type="component" value="Unassembled WGS sequence"/>
</dbReference>
<feature type="transmembrane region" description="Helical" evidence="1">
    <location>
        <begin position="43"/>
        <end position="63"/>
    </location>
</feature>
<comment type="caution">
    <text evidence="2">The sequence shown here is derived from an EMBL/GenBank/DDBJ whole genome shotgun (WGS) entry which is preliminary data.</text>
</comment>
<name>A0ABV8HG23_9FLAO</name>
<organism evidence="2 3">
    <name type="scientific">Zunongwangia endophytica</name>
    <dbReference type="NCBI Taxonomy" id="1808945"/>
    <lineage>
        <taxon>Bacteria</taxon>
        <taxon>Pseudomonadati</taxon>
        <taxon>Bacteroidota</taxon>
        <taxon>Flavobacteriia</taxon>
        <taxon>Flavobacteriales</taxon>
        <taxon>Flavobacteriaceae</taxon>
        <taxon>Zunongwangia</taxon>
    </lineage>
</organism>
<dbReference type="EMBL" id="JBHSAS010000031">
    <property type="protein sequence ID" value="MFC4029311.1"/>
    <property type="molecule type" value="Genomic_DNA"/>
</dbReference>